<dbReference type="PROSITE" id="PS50995">
    <property type="entry name" value="HTH_MARR_2"/>
    <property type="match status" value="1"/>
</dbReference>
<dbReference type="AlphaFoldDB" id="A0A0R1GRU7"/>
<dbReference type="SMART" id="SM00347">
    <property type="entry name" value="HTH_MARR"/>
    <property type="match status" value="1"/>
</dbReference>
<dbReference type="PATRIC" id="fig|1423726.3.peg.3046"/>
<evidence type="ECO:0000313" key="2">
    <source>
        <dbReference type="EMBL" id="KRK36703.1"/>
    </source>
</evidence>
<dbReference type="STRING" id="1423726.FC07_GL002934"/>
<feature type="domain" description="HTH marR-type" evidence="1">
    <location>
        <begin position="1"/>
        <end position="126"/>
    </location>
</feature>
<dbReference type="InterPro" id="IPR036388">
    <property type="entry name" value="WH-like_DNA-bd_sf"/>
</dbReference>
<dbReference type="InterPro" id="IPR036390">
    <property type="entry name" value="WH_DNA-bd_sf"/>
</dbReference>
<dbReference type="SUPFAM" id="SSF46785">
    <property type="entry name" value="Winged helix' DNA-binding domain"/>
    <property type="match status" value="1"/>
</dbReference>
<protein>
    <recommendedName>
        <fullName evidence="1">HTH marR-type domain-containing protein</fullName>
    </recommendedName>
</protein>
<evidence type="ECO:0000259" key="1">
    <source>
        <dbReference type="PROSITE" id="PS50995"/>
    </source>
</evidence>
<gene>
    <name evidence="2" type="ORF">FC07_GL002934</name>
</gene>
<name>A0A0R1GRU7_9LACO</name>
<dbReference type="Pfam" id="PF12802">
    <property type="entry name" value="MarR_2"/>
    <property type="match status" value="1"/>
</dbReference>
<sequence length="126" mass="14567">MDLELLVLQRQIARRLNQWLGQECLPLDETDLLLLLIVAQKARLHQRQVADYLALNAAHVTRLVHKLVVLGYLEQMPDDFDRRRKQLGLTTLGEKVVTRAQKMLGVWQQQNQLFKAGLHDLIGQSH</sequence>
<dbReference type="Proteomes" id="UP000051461">
    <property type="component" value="Unassembled WGS sequence"/>
</dbReference>
<accession>A0A0R1GRU7</accession>
<proteinExistence type="predicted"/>
<keyword evidence="3" id="KW-1185">Reference proteome</keyword>
<organism evidence="2 3">
    <name type="scientific">Loigolactobacillus bifermentans DSM 20003</name>
    <dbReference type="NCBI Taxonomy" id="1423726"/>
    <lineage>
        <taxon>Bacteria</taxon>
        <taxon>Bacillati</taxon>
        <taxon>Bacillota</taxon>
        <taxon>Bacilli</taxon>
        <taxon>Lactobacillales</taxon>
        <taxon>Lactobacillaceae</taxon>
        <taxon>Loigolactobacillus</taxon>
    </lineage>
</organism>
<evidence type="ECO:0000313" key="3">
    <source>
        <dbReference type="Proteomes" id="UP000051461"/>
    </source>
</evidence>
<dbReference type="GO" id="GO:0003700">
    <property type="term" value="F:DNA-binding transcription factor activity"/>
    <property type="evidence" value="ECO:0007669"/>
    <property type="project" value="InterPro"/>
</dbReference>
<dbReference type="EMBL" id="AZDA01000058">
    <property type="protein sequence ID" value="KRK36703.1"/>
    <property type="molecule type" value="Genomic_DNA"/>
</dbReference>
<dbReference type="InterPro" id="IPR000835">
    <property type="entry name" value="HTH_MarR-typ"/>
</dbReference>
<dbReference type="Gene3D" id="1.10.10.10">
    <property type="entry name" value="Winged helix-like DNA-binding domain superfamily/Winged helix DNA-binding domain"/>
    <property type="match status" value="1"/>
</dbReference>
<comment type="caution">
    <text evidence="2">The sequence shown here is derived from an EMBL/GenBank/DDBJ whole genome shotgun (WGS) entry which is preliminary data.</text>
</comment>
<reference evidence="2 3" key="1">
    <citation type="journal article" date="2015" name="Genome Announc.">
        <title>Expanding the biotechnology potential of lactobacilli through comparative genomics of 213 strains and associated genera.</title>
        <authorList>
            <person name="Sun Z."/>
            <person name="Harris H.M."/>
            <person name="McCann A."/>
            <person name="Guo C."/>
            <person name="Argimon S."/>
            <person name="Zhang W."/>
            <person name="Yang X."/>
            <person name="Jeffery I.B."/>
            <person name="Cooney J.C."/>
            <person name="Kagawa T.F."/>
            <person name="Liu W."/>
            <person name="Song Y."/>
            <person name="Salvetti E."/>
            <person name="Wrobel A."/>
            <person name="Rasinkangas P."/>
            <person name="Parkhill J."/>
            <person name="Rea M.C."/>
            <person name="O'Sullivan O."/>
            <person name="Ritari J."/>
            <person name="Douillard F.P."/>
            <person name="Paul Ross R."/>
            <person name="Yang R."/>
            <person name="Briner A.E."/>
            <person name="Felis G.E."/>
            <person name="de Vos W.M."/>
            <person name="Barrangou R."/>
            <person name="Klaenhammer T.R."/>
            <person name="Caufield P.W."/>
            <person name="Cui Y."/>
            <person name="Zhang H."/>
            <person name="O'Toole P.W."/>
        </authorList>
    </citation>
    <scope>NUCLEOTIDE SEQUENCE [LARGE SCALE GENOMIC DNA]</scope>
    <source>
        <strain evidence="2 3">DSM 20003</strain>
    </source>
</reference>